<keyword evidence="2" id="KW-0805">Transcription regulation</keyword>
<dbReference type="GO" id="GO:0046983">
    <property type="term" value="F:protein dimerization activity"/>
    <property type="evidence" value="ECO:0007669"/>
    <property type="project" value="InterPro"/>
</dbReference>
<evidence type="ECO:0000259" key="6">
    <source>
        <dbReference type="PROSITE" id="PS50888"/>
    </source>
</evidence>
<evidence type="ECO:0000256" key="1">
    <source>
        <dbReference type="ARBA" id="ARBA00004123"/>
    </source>
</evidence>
<dbReference type="InterPro" id="IPR011598">
    <property type="entry name" value="bHLH_dom"/>
</dbReference>
<dbReference type="Proteomes" id="UP000289738">
    <property type="component" value="Chromosome B10"/>
</dbReference>
<keyword evidence="4" id="KW-0539">Nucleus</keyword>
<dbReference type="SMART" id="SM00353">
    <property type="entry name" value="HLH"/>
    <property type="match status" value="1"/>
</dbReference>
<dbReference type="STRING" id="3818.A0A444WXT4"/>
<evidence type="ECO:0000256" key="4">
    <source>
        <dbReference type="ARBA" id="ARBA00023242"/>
    </source>
</evidence>
<keyword evidence="5" id="KW-0175">Coiled coil</keyword>
<evidence type="ECO:0000256" key="3">
    <source>
        <dbReference type="ARBA" id="ARBA00023163"/>
    </source>
</evidence>
<dbReference type="PANTHER" id="PTHR45959:SF73">
    <property type="entry name" value="TRANSCRIPTION FACTOR BHLH25"/>
    <property type="match status" value="1"/>
</dbReference>
<dbReference type="PANTHER" id="PTHR45959">
    <property type="entry name" value="BHLH TRANSCRIPTION FACTOR"/>
    <property type="match status" value="1"/>
</dbReference>
<reference evidence="7 8" key="1">
    <citation type="submission" date="2019-01" db="EMBL/GenBank/DDBJ databases">
        <title>Sequencing of cultivated peanut Arachis hypogaea provides insights into genome evolution and oil improvement.</title>
        <authorList>
            <person name="Chen X."/>
        </authorList>
    </citation>
    <scope>NUCLEOTIDE SEQUENCE [LARGE SCALE GENOMIC DNA]</scope>
    <source>
        <strain evidence="8">cv. Fuhuasheng</strain>
        <tissue evidence="7">Leaves</tissue>
    </source>
</reference>
<dbReference type="Pfam" id="PF00010">
    <property type="entry name" value="HLH"/>
    <property type="match status" value="1"/>
</dbReference>
<gene>
    <name evidence="7" type="ORF">Ahy_B10g100809</name>
</gene>
<evidence type="ECO:0000313" key="8">
    <source>
        <dbReference type="Proteomes" id="UP000289738"/>
    </source>
</evidence>
<protein>
    <recommendedName>
        <fullName evidence="6">BHLH domain-containing protein</fullName>
    </recommendedName>
</protein>
<dbReference type="PROSITE" id="PS50888">
    <property type="entry name" value="BHLH"/>
    <property type="match status" value="1"/>
</dbReference>
<dbReference type="InterPro" id="IPR052610">
    <property type="entry name" value="bHLH_transcription_regulator"/>
</dbReference>
<organism evidence="7 8">
    <name type="scientific">Arachis hypogaea</name>
    <name type="common">Peanut</name>
    <dbReference type="NCBI Taxonomy" id="3818"/>
    <lineage>
        <taxon>Eukaryota</taxon>
        <taxon>Viridiplantae</taxon>
        <taxon>Streptophyta</taxon>
        <taxon>Embryophyta</taxon>
        <taxon>Tracheophyta</taxon>
        <taxon>Spermatophyta</taxon>
        <taxon>Magnoliopsida</taxon>
        <taxon>eudicotyledons</taxon>
        <taxon>Gunneridae</taxon>
        <taxon>Pentapetalae</taxon>
        <taxon>rosids</taxon>
        <taxon>fabids</taxon>
        <taxon>Fabales</taxon>
        <taxon>Fabaceae</taxon>
        <taxon>Papilionoideae</taxon>
        <taxon>50 kb inversion clade</taxon>
        <taxon>dalbergioids sensu lato</taxon>
        <taxon>Dalbergieae</taxon>
        <taxon>Pterocarpus clade</taxon>
        <taxon>Arachis</taxon>
    </lineage>
</organism>
<proteinExistence type="predicted"/>
<dbReference type="GO" id="GO:0005634">
    <property type="term" value="C:nucleus"/>
    <property type="evidence" value="ECO:0007669"/>
    <property type="project" value="UniProtKB-SubCell"/>
</dbReference>
<feature type="coiled-coil region" evidence="5">
    <location>
        <begin position="260"/>
        <end position="287"/>
    </location>
</feature>
<dbReference type="InterPro" id="IPR036638">
    <property type="entry name" value="HLH_DNA-bd_sf"/>
</dbReference>
<evidence type="ECO:0000313" key="7">
    <source>
        <dbReference type="EMBL" id="RYQ82213.1"/>
    </source>
</evidence>
<keyword evidence="3" id="KW-0804">Transcription</keyword>
<dbReference type="CDD" id="cd11452">
    <property type="entry name" value="bHLH_AtNAI1_like"/>
    <property type="match status" value="1"/>
</dbReference>
<accession>A0A444WXT4</accession>
<dbReference type="EMBL" id="SDMP01000020">
    <property type="protein sequence ID" value="RYQ82213.1"/>
    <property type="molecule type" value="Genomic_DNA"/>
</dbReference>
<dbReference type="AlphaFoldDB" id="A0A444WXT4"/>
<name>A0A444WXT4_ARAHY</name>
<evidence type="ECO:0000256" key="2">
    <source>
        <dbReference type="ARBA" id="ARBA00023015"/>
    </source>
</evidence>
<feature type="domain" description="BHLH" evidence="6">
    <location>
        <begin position="221"/>
        <end position="270"/>
    </location>
</feature>
<dbReference type="SUPFAM" id="SSF47459">
    <property type="entry name" value="HLH, helix-loop-helix DNA-binding domain"/>
    <property type="match status" value="1"/>
</dbReference>
<dbReference type="Gene3D" id="4.10.280.10">
    <property type="entry name" value="Helix-loop-helix DNA-binding domain"/>
    <property type="match status" value="1"/>
</dbReference>
<evidence type="ECO:0000256" key="5">
    <source>
        <dbReference type="SAM" id="Coils"/>
    </source>
</evidence>
<keyword evidence="8" id="KW-1185">Reference proteome</keyword>
<comment type="caution">
    <text evidence="7">The sequence shown here is derived from an EMBL/GenBank/DDBJ whole genome shotgun (WGS) entry which is preliminary data.</text>
</comment>
<sequence>MKISMLVGEDQHKKSTKQQRGGGAMKVLICQHERILGRVNYLMEISSELGIMEDPNSFLWHLSSIDTCATTLAVFGDSLQKNNPLFCNSNLMNSKISMMETTTSPTATIIERPAKQLRSNNTSNWSSHINKTPESHFVGSCSNNILSFVDNTNHHHHQLGLVMKPKVEIMNSSSPNNIDTQGTTLLGNNNNNHHNHENYLFKESSCHEAKNFGQRPKLSSHQPHDHIIAERKRREKLSQRFIALSALVPGLKKMDKASVLGDAIKYLKQMQEKVSALEEEQKKKKTVESVVMVKKSQLCNDDEDSCSSETEPLPEIEARFCERNVLVRVHCEKKKGVIENTIIEIEKLHLKVINSSVLTFGTFALDITIIAQMDMEFSMTVKELVKNLRLAFSTFM</sequence>
<comment type="subcellular location">
    <subcellularLocation>
        <location evidence="1">Nucleus</location>
    </subcellularLocation>
</comment>